<dbReference type="Proteomes" id="UP000541347">
    <property type="component" value="Unassembled WGS sequence"/>
</dbReference>
<dbReference type="InterPro" id="IPR037165">
    <property type="entry name" value="AldOxase/xan_DH_Mopterin-bd_sf"/>
</dbReference>
<dbReference type="SMART" id="SM01008">
    <property type="entry name" value="Ald_Xan_dh_C"/>
    <property type="match status" value="1"/>
</dbReference>
<feature type="domain" description="Aldehyde oxidase/xanthine dehydrogenase a/b hammerhead" evidence="1">
    <location>
        <begin position="214"/>
        <end position="293"/>
    </location>
</feature>
<dbReference type="PANTHER" id="PTHR47495:SF2">
    <property type="entry name" value="ALDEHYDE DEHYDROGENASE"/>
    <property type="match status" value="1"/>
</dbReference>
<dbReference type="Pfam" id="PF20256">
    <property type="entry name" value="MoCoBD_2"/>
    <property type="match status" value="2"/>
</dbReference>
<reference evidence="2 3" key="1">
    <citation type="submission" date="2020-01" db="EMBL/GenBank/DDBJ databases">
        <authorList>
            <person name="Peng S.Y."/>
            <person name="Li J."/>
            <person name="Wang M."/>
            <person name="Wang L."/>
            <person name="Wang C.Q."/>
            <person name="Wang J.R."/>
        </authorList>
    </citation>
    <scope>NUCLEOTIDE SEQUENCE [LARGE SCALE GENOMIC DNA]</scope>
    <source>
        <strain evidence="2 3">XCT-34</strain>
    </source>
</reference>
<dbReference type="Gene3D" id="3.30.365.10">
    <property type="entry name" value="Aldehyde oxidase/xanthine dehydrogenase, molybdopterin binding domain"/>
    <property type="match status" value="4"/>
</dbReference>
<name>A0ABW9ZP20_9HYPH</name>
<dbReference type="InterPro" id="IPR008274">
    <property type="entry name" value="AldOxase/xan_DH_MoCoBD1"/>
</dbReference>
<sequence length="730" mass="77080">MLHHLAKPLEAAAPSRRTFLKLTAGAAGGLLLALKLPGQKALAAASSDTLAQPFVHIRADNTIVVLSKHLDKGQGIATGLATLVADELDAAWEQVSVEFAPANAELYKNLFFGMQGTGGSTAIANSFQQYRQAGATARAMLVAAAAKAWGVPAAEISVSSGTLSHASGKSATFGEMAGAAAAQSVPQDVVLKTPDQWVYIGKSFPRVDTRSKITGAVGAYGIDQRFDNMLVAVLARPPRFGSKVASVDDTAARAVAGVVDVITVPSGVAVLATGTWAAMQGRDALTITWDDSAAEMRSTDAMEAELAELVGKPGLKAHGHGDAAAAMAKAARVIEAEYQFPYLAHAPMEPLDITVLFDGSSATFWTGAQFQTIDQMVAGQVLGLTPDKVAINTLWAGGSFGRRAQPDSHYFAEAALIAKARHAAGHAAQHIKVVWTREDDIRGGYYRPMMRHKVRVGLDGTGNLLAWEHRIAGKSIMIGTAMEPFVVKNGVDETMVEGISGTTYALPAFALEVHATKTPVPVLWWRAVGHTHTAYVMETMIDRLAREAGQDPVAYRMALLKDDPRRLGVLKLAAEKAGWGTPLPEGRHRGVAVHTSFNSHVAEIAEISFRDDGTVKVEKVVCAVDCGIPVNPDTIRAQVEGAIGYGLGAVLRNEITFTDGVVDQSNFDTYQPLRLTDMPQIEVHIVPSTEAPTGIGEPGTPPVGPAVANAIAAARGEWVTTLPLSRSGLA</sequence>
<dbReference type="InterPro" id="IPR046867">
    <property type="entry name" value="AldOxase/xan_DH_MoCoBD2"/>
</dbReference>
<evidence type="ECO:0000313" key="2">
    <source>
        <dbReference type="EMBL" id="NBN65833.1"/>
    </source>
</evidence>
<dbReference type="InterPro" id="IPR006311">
    <property type="entry name" value="TAT_signal"/>
</dbReference>
<dbReference type="PIRSF" id="PIRSF036389">
    <property type="entry name" value="IOR_B"/>
    <property type="match status" value="1"/>
</dbReference>
<gene>
    <name evidence="2" type="ORF">GWI71_19215</name>
</gene>
<dbReference type="InterPro" id="IPR012368">
    <property type="entry name" value="OxRdtase_Mopterin-bd_su_IorB"/>
</dbReference>
<accession>A0ABW9ZP20</accession>
<dbReference type="PANTHER" id="PTHR47495">
    <property type="entry name" value="ALDEHYDE DEHYDROGENASE"/>
    <property type="match status" value="1"/>
</dbReference>
<protein>
    <submittedName>
        <fullName evidence="2">Molybdopterin-dependent oxidoreductase</fullName>
    </submittedName>
</protein>
<dbReference type="InterPro" id="IPR000674">
    <property type="entry name" value="Ald_Oxase/Xan_DH_a/b"/>
</dbReference>
<dbReference type="Pfam" id="PF02738">
    <property type="entry name" value="MoCoBD_1"/>
    <property type="match status" value="1"/>
</dbReference>
<dbReference type="InterPro" id="IPR052516">
    <property type="entry name" value="N-heterocyclic_Hydroxylase"/>
</dbReference>
<dbReference type="SUPFAM" id="SSF56003">
    <property type="entry name" value="Molybdenum cofactor-binding domain"/>
    <property type="match status" value="2"/>
</dbReference>
<dbReference type="EMBL" id="JAABLP010000006">
    <property type="protein sequence ID" value="NBN65833.1"/>
    <property type="molecule type" value="Genomic_DNA"/>
</dbReference>
<dbReference type="RefSeq" id="WP_161677835.1">
    <property type="nucleotide sequence ID" value="NZ_JAABLP010000006.1"/>
</dbReference>
<proteinExistence type="predicted"/>
<organism evidence="2 3">
    <name type="scientific">Pannonibacter tanglangensis</name>
    <dbReference type="NCBI Taxonomy" id="2750084"/>
    <lineage>
        <taxon>Bacteria</taxon>
        <taxon>Pseudomonadati</taxon>
        <taxon>Pseudomonadota</taxon>
        <taxon>Alphaproteobacteria</taxon>
        <taxon>Hyphomicrobiales</taxon>
        <taxon>Stappiaceae</taxon>
        <taxon>Pannonibacter</taxon>
    </lineage>
</organism>
<dbReference type="PROSITE" id="PS51318">
    <property type="entry name" value="TAT"/>
    <property type="match status" value="1"/>
</dbReference>
<evidence type="ECO:0000313" key="3">
    <source>
        <dbReference type="Proteomes" id="UP000541347"/>
    </source>
</evidence>
<keyword evidence="3" id="KW-1185">Reference proteome</keyword>
<evidence type="ECO:0000259" key="1">
    <source>
        <dbReference type="SMART" id="SM01008"/>
    </source>
</evidence>
<comment type="caution">
    <text evidence="2">The sequence shown here is derived from an EMBL/GenBank/DDBJ whole genome shotgun (WGS) entry which is preliminary data.</text>
</comment>